<evidence type="ECO:0000313" key="15">
    <source>
        <dbReference type="RefSeq" id="XP_031573591.1"/>
    </source>
</evidence>
<dbReference type="InterPro" id="IPR036116">
    <property type="entry name" value="FN3_sf"/>
</dbReference>
<evidence type="ECO:0000256" key="4">
    <source>
        <dbReference type="ARBA" id="ARBA00022737"/>
    </source>
</evidence>
<dbReference type="RefSeq" id="XP_031573591.1">
    <property type="nucleotide sequence ID" value="XM_031717731.1"/>
</dbReference>
<feature type="domain" description="Fibronectin type-III" evidence="13">
    <location>
        <begin position="1028"/>
        <end position="1119"/>
    </location>
</feature>
<evidence type="ECO:0000256" key="9">
    <source>
        <dbReference type="SAM" id="MobiDB-lite"/>
    </source>
</evidence>
<dbReference type="InterPro" id="IPR003598">
    <property type="entry name" value="Ig_sub2"/>
</dbReference>
<evidence type="ECO:0000256" key="6">
    <source>
        <dbReference type="ARBA" id="ARBA00023136"/>
    </source>
</evidence>
<evidence type="ECO:0000256" key="1">
    <source>
        <dbReference type="ARBA" id="ARBA00004167"/>
    </source>
</evidence>
<keyword evidence="6 10" id="KW-0472">Membrane</keyword>
<dbReference type="InterPro" id="IPR013098">
    <property type="entry name" value="Ig_I-set"/>
</dbReference>
<keyword evidence="8" id="KW-0393">Immunoglobulin domain</keyword>
<dbReference type="InterPro" id="IPR003599">
    <property type="entry name" value="Ig_sub"/>
</dbReference>
<keyword evidence="7" id="KW-1015">Disulfide bond</keyword>
<dbReference type="FunFam" id="2.60.40.10:FF:000008">
    <property type="entry name" value="roundabout homolog 2 isoform X2"/>
    <property type="match status" value="1"/>
</dbReference>
<feature type="region of interest" description="Disordered" evidence="9">
    <location>
        <begin position="1240"/>
        <end position="1282"/>
    </location>
</feature>
<evidence type="ECO:0000259" key="13">
    <source>
        <dbReference type="PROSITE" id="PS50853"/>
    </source>
</evidence>
<feature type="signal peptide" evidence="11">
    <location>
        <begin position="1"/>
        <end position="24"/>
    </location>
</feature>
<protein>
    <submittedName>
        <fullName evidence="15">Contactin-1-like isoform X1</fullName>
    </submittedName>
</protein>
<evidence type="ECO:0000256" key="11">
    <source>
        <dbReference type="SAM" id="SignalP"/>
    </source>
</evidence>
<dbReference type="OrthoDB" id="5979564at2759"/>
<feature type="domain" description="Fibronectin type-III" evidence="13">
    <location>
        <begin position="821"/>
        <end position="917"/>
    </location>
</feature>
<sequence>MGFRPAIIFTAVAVFLHNFGFSSSQSFIEHPQDDFQIKGGTVTFSCQATGLVNPTYYWLKDGSNVTRGNSYVNSKAYLTITRVTFDDAGLYSCRASSNTVIITSNQARLTVEGSPEVVQPPSAQSPHVGQTASFTCKVIGNPLPTVVWYYKGSVLSNGGRIKIFDNGTLIISSVMKSDAGQYKLEAKNDLGVTYASVELTVLDPPSVPYFTTIPQNKTAKENDEVTFYCEASGSPKPTLIWIRLDGVIPSDRRGQPRPGALRLFGLVPSDDGVYACVANNTQGERRAVVYLRIEGFPRFTISPFNKVVKENQSVTFNCAATSEPSPTIQWLLPNGTTITSHSMPSGNVRVLSNNTLVIDKVAEDHGGIYKCVTTNSLGSKQHKAVLSVLFPPRFASHLQNITKTRGQELTFTCPARGNPTPKFQWIFGGNVVENQQTLIIPALRVINQGDYVCRVNNSMGVASSTFYLRVYTLPNITTAPANVTVAIGSTASFHCQAQGDPTPSVTWLKSDVVIGSSGRYSVLSNGTLSITMATVSDQGLFSCRAENAAGRDERKAYLVVTDPPKFTESPSNTTVSVGTSVTLRCRAVAQDTPSIMWYKVANGGTLQQVTSAVTLPSGDLSFSSVQRADRSMYACRACNAAGCNTTPNVMLNVLYGPAFPVPPTDVGVLQGQDAVLKCEPDSSPKAQITWRRPNRDIMEGTGYEQTIRNVQPGDTGEYTCKASNPYGYTLEVKIILEIQTKPVIVNLLKQEQNSETTVTCKVEGTPTPTVKWYLEKKRLPLNNYAVTRDNKLVVPIGSLENKTFLCNASNPQGSVVYFAKVPEPLSSLSITEVTSHSLRATWVRPNPPEILIKHYLLEVWSTISSTWQSFNSSIEESFYDVTQLLPFTMYKFRVKAANGLGTSKIWRTSENVTTLSYKPSAPRDLGLIVQSAYAINVTWSVPRVLNGPLDDLQYHVIYEPKSPNSTNKYDVTHDPNVGTQHYILVDLEPDLRYTVQVVAWRRRSDGTKLQSNGASASARTLQLVPTSPPIGLIVEASGPNRILVKWKKPPYSVSGYNIWYRQNRPGMTHMKVNIPDGSATTYLIMNLEENTEYQVKVQMYSNVGEGPFSKYYDVRTSIDAFMAGQNQEDKGTNWEVAVGGLVSGLLLLLIVIGIIWCLRSRSQQSNQTFRVSTRRGGTHSDFAPSSVESDGTVEGNYNVAYNYELDHNLDIDMFSDDGNVIPISTSYSNERAIQYLASSQPDVNMGHREDSSEAVYTNLPRNGPSDTEGNNNDTRGPDLAVNNEKTNERVDASGRDTIDVHERAPVNNNLDKPEVGIPVYAQVDLSMKKKNRKTSVDGSLEHYPTIEFDHGDNIDEEDISEVPYPEEDLPPLERTWTNVSEFNFPPPPSDPPPNDPEVPNADGDGMQPTNNGTISYEDPYVNVTTENPIDKESDKAPSEKGPKKRRMVAAWAEDEDQPIGNLWEAVDKELDRRLGYS</sequence>
<dbReference type="GO" id="GO:0016020">
    <property type="term" value="C:membrane"/>
    <property type="evidence" value="ECO:0007669"/>
    <property type="project" value="UniProtKB-SubCell"/>
</dbReference>
<dbReference type="GeneID" id="116307464"/>
<dbReference type="PROSITE" id="PS50853">
    <property type="entry name" value="FN3"/>
    <property type="match status" value="3"/>
</dbReference>
<dbReference type="SMART" id="SM00060">
    <property type="entry name" value="FN3"/>
    <property type="match status" value="4"/>
</dbReference>
<accession>A0A6P8J108</accession>
<evidence type="ECO:0000256" key="7">
    <source>
        <dbReference type="ARBA" id="ARBA00023157"/>
    </source>
</evidence>
<dbReference type="PROSITE" id="PS50835">
    <property type="entry name" value="IG_LIKE"/>
    <property type="match status" value="9"/>
</dbReference>
<dbReference type="SUPFAM" id="SSF49265">
    <property type="entry name" value="Fibronectin type III"/>
    <property type="match status" value="2"/>
</dbReference>
<evidence type="ECO:0000256" key="10">
    <source>
        <dbReference type="SAM" id="Phobius"/>
    </source>
</evidence>
<feature type="chain" id="PRO_5027640015" evidence="11">
    <location>
        <begin position="25"/>
        <end position="1477"/>
    </location>
</feature>
<dbReference type="Proteomes" id="UP000515163">
    <property type="component" value="Unplaced"/>
</dbReference>
<feature type="region of interest" description="Disordered" evidence="9">
    <location>
        <begin position="1378"/>
        <end position="1458"/>
    </location>
</feature>
<evidence type="ECO:0000313" key="14">
    <source>
        <dbReference type="Proteomes" id="UP000515163"/>
    </source>
</evidence>
<feature type="domain" description="Ig-like" evidence="12">
    <location>
        <begin position="657"/>
        <end position="731"/>
    </location>
</feature>
<keyword evidence="2 10" id="KW-0812">Transmembrane</keyword>
<dbReference type="Gene3D" id="2.60.40.10">
    <property type="entry name" value="Immunoglobulins"/>
    <property type="match status" value="12"/>
</dbReference>
<dbReference type="PANTHER" id="PTHR10075">
    <property type="entry name" value="BASIGIN RELATED"/>
    <property type="match status" value="1"/>
</dbReference>
<feature type="domain" description="Ig-like" evidence="12">
    <location>
        <begin position="208"/>
        <end position="289"/>
    </location>
</feature>
<dbReference type="Pfam" id="PF00041">
    <property type="entry name" value="fn3"/>
    <property type="match status" value="3"/>
</dbReference>
<gene>
    <name evidence="15" type="primary">LOC116307464</name>
</gene>
<dbReference type="SUPFAM" id="SSF48726">
    <property type="entry name" value="Immunoglobulin"/>
    <property type="match status" value="9"/>
</dbReference>
<evidence type="ECO:0000256" key="5">
    <source>
        <dbReference type="ARBA" id="ARBA00022989"/>
    </source>
</evidence>
<name>A0A6P8J108_ACTTE</name>
<feature type="compositionally biased region" description="Polar residues" evidence="9">
    <location>
        <begin position="1264"/>
        <end position="1274"/>
    </location>
</feature>
<feature type="domain" description="Ig-like" evidence="12">
    <location>
        <begin position="564"/>
        <end position="652"/>
    </location>
</feature>
<keyword evidence="14" id="KW-1185">Reference proteome</keyword>
<comment type="subcellular location">
    <subcellularLocation>
        <location evidence="1">Membrane</location>
        <topology evidence="1">Single-pass membrane protein</topology>
    </subcellularLocation>
</comment>
<organism evidence="14 15">
    <name type="scientific">Actinia tenebrosa</name>
    <name type="common">Australian red waratah sea anemone</name>
    <dbReference type="NCBI Taxonomy" id="6105"/>
    <lineage>
        <taxon>Eukaryota</taxon>
        <taxon>Metazoa</taxon>
        <taxon>Cnidaria</taxon>
        <taxon>Anthozoa</taxon>
        <taxon>Hexacorallia</taxon>
        <taxon>Actiniaria</taxon>
        <taxon>Actiniidae</taxon>
        <taxon>Actinia</taxon>
    </lineage>
</organism>
<feature type="domain" description="Ig-like" evidence="12">
    <location>
        <begin position="742"/>
        <end position="822"/>
    </location>
</feature>
<dbReference type="InterPro" id="IPR013783">
    <property type="entry name" value="Ig-like_fold"/>
</dbReference>
<feature type="domain" description="Ig-like" evidence="12">
    <location>
        <begin position="392"/>
        <end position="469"/>
    </location>
</feature>
<dbReference type="SMART" id="SM00408">
    <property type="entry name" value="IGc2"/>
    <property type="match status" value="9"/>
</dbReference>
<dbReference type="FunFam" id="2.60.40.10:FF:000032">
    <property type="entry name" value="palladin isoform X1"/>
    <property type="match status" value="1"/>
</dbReference>
<feature type="domain" description="Ig-like" evidence="12">
    <location>
        <begin position="5"/>
        <end position="110"/>
    </location>
</feature>
<dbReference type="GO" id="GO:0007399">
    <property type="term" value="P:nervous system development"/>
    <property type="evidence" value="ECO:0007669"/>
    <property type="project" value="UniProtKB-ARBA"/>
</dbReference>
<evidence type="ECO:0000259" key="12">
    <source>
        <dbReference type="PROSITE" id="PS50835"/>
    </source>
</evidence>
<feature type="region of interest" description="Disordered" evidence="9">
    <location>
        <begin position="1169"/>
        <end position="1189"/>
    </location>
</feature>
<dbReference type="InterPro" id="IPR036179">
    <property type="entry name" value="Ig-like_dom_sf"/>
</dbReference>
<feature type="compositionally biased region" description="Pro residues" evidence="9">
    <location>
        <begin position="1384"/>
        <end position="1396"/>
    </location>
</feature>
<dbReference type="Pfam" id="PF13927">
    <property type="entry name" value="Ig_3"/>
    <property type="match status" value="4"/>
</dbReference>
<evidence type="ECO:0000256" key="8">
    <source>
        <dbReference type="ARBA" id="ARBA00023319"/>
    </source>
</evidence>
<feature type="domain" description="Ig-like" evidence="12">
    <location>
        <begin position="474"/>
        <end position="561"/>
    </location>
</feature>
<dbReference type="SMART" id="SM00409">
    <property type="entry name" value="IG"/>
    <property type="match status" value="8"/>
</dbReference>
<feature type="domain" description="Fibronectin type-III" evidence="13">
    <location>
        <begin position="921"/>
        <end position="1026"/>
    </location>
</feature>
<dbReference type="InParanoid" id="A0A6P8J108"/>
<reference evidence="15" key="1">
    <citation type="submission" date="2025-08" db="UniProtKB">
        <authorList>
            <consortium name="RefSeq"/>
        </authorList>
    </citation>
    <scope>IDENTIFICATION</scope>
    <source>
        <tissue evidence="15">Tentacle</tissue>
    </source>
</reference>
<dbReference type="InterPro" id="IPR007110">
    <property type="entry name" value="Ig-like_dom"/>
</dbReference>
<keyword evidence="5 10" id="KW-1133">Transmembrane helix</keyword>
<feature type="domain" description="Ig-like" evidence="12">
    <location>
        <begin position="115"/>
        <end position="200"/>
    </location>
</feature>
<keyword evidence="3 11" id="KW-0732">Signal</keyword>
<dbReference type="CDD" id="cd00063">
    <property type="entry name" value="FN3"/>
    <property type="match status" value="3"/>
</dbReference>
<feature type="domain" description="Ig-like" evidence="12">
    <location>
        <begin position="297"/>
        <end position="387"/>
    </location>
</feature>
<keyword evidence="4" id="KW-0677">Repeat</keyword>
<evidence type="ECO:0000256" key="3">
    <source>
        <dbReference type="ARBA" id="ARBA00022729"/>
    </source>
</evidence>
<dbReference type="InterPro" id="IPR003961">
    <property type="entry name" value="FN3_dom"/>
</dbReference>
<proteinExistence type="predicted"/>
<dbReference type="CDD" id="cd00096">
    <property type="entry name" value="Ig"/>
    <property type="match status" value="2"/>
</dbReference>
<feature type="compositionally biased region" description="Basic and acidic residues" evidence="9">
    <location>
        <begin position="1428"/>
        <end position="1441"/>
    </location>
</feature>
<evidence type="ECO:0000256" key="2">
    <source>
        <dbReference type="ARBA" id="ARBA00022692"/>
    </source>
</evidence>
<dbReference type="PANTHER" id="PTHR10075:SF14">
    <property type="entry name" value="CELL ADHESION MOLECULE DSCAM2-RELATED"/>
    <property type="match status" value="1"/>
</dbReference>
<dbReference type="KEGG" id="aten:116307464"/>
<dbReference type="Pfam" id="PF07679">
    <property type="entry name" value="I-set"/>
    <property type="match status" value="4"/>
</dbReference>
<feature type="transmembrane region" description="Helical" evidence="10">
    <location>
        <begin position="1136"/>
        <end position="1158"/>
    </location>
</feature>